<name>M0IVA7_HALMT</name>
<dbReference type="EMBL" id="AOLO01000009">
    <property type="protein sequence ID" value="ELZ99977.1"/>
    <property type="molecule type" value="Genomic_DNA"/>
</dbReference>
<dbReference type="Proteomes" id="UP000027075">
    <property type="component" value="Chromosome"/>
</dbReference>
<keyword evidence="1" id="KW-0812">Transmembrane</keyword>
<evidence type="ECO:0000313" key="3">
    <source>
        <dbReference type="EMBL" id="ELZ99977.1"/>
    </source>
</evidence>
<dbReference type="Proteomes" id="UP000011603">
    <property type="component" value="Unassembled WGS sequence"/>
</dbReference>
<protein>
    <submittedName>
        <fullName evidence="3">Uncharacterized protein</fullName>
    </submittedName>
</protein>
<dbReference type="AlphaFoldDB" id="M0IVA7"/>
<feature type="transmembrane region" description="Helical" evidence="1">
    <location>
        <begin position="43"/>
        <end position="61"/>
    </location>
</feature>
<reference evidence="2 5" key="2">
    <citation type="submission" date="2014-04" db="EMBL/GenBank/DDBJ databases">
        <title>Transcriptional profiles of Haloferax mediterranei on the basis of nitrogen availability.</title>
        <authorList>
            <person name="Bautista V."/>
        </authorList>
    </citation>
    <scope>NUCLEOTIDE SEQUENCE [LARGE SCALE GENOMIC DNA]</scope>
    <source>
        <strain evidence="2">ATCC 33500</strain>
        <strain evidence="5">ATCC 33500 / DSM 1411 / JCM 8866 / NBRC 14739 / NCIMB 2177 / R-4</strain>
    </source>
</reference>
<organism evidence="3 4">
    <name type="scientific">Haloferax mediterranei (strain ATCC 33500 / DSM 1411 / JCM 8866 / NBRC 14739 / NCIMB 2177 / R-4)</name>
    <name type="common">Halobacterium mediterranei</name>
    <dbReference type="NCBI Taxonomy" id="523841"/>
    <lineage>
        <taxon>Archaea</taxon>
        <taxon>Methanobacteriati</taxon>
        <taxon>Methanobacteriota</taxon>
        <taxon>Stenosarchaea group</taxon>
        <taxon>Halobacteria</taxon>
        <taxon>Halobacteriales</taxon>
        <taxon>Haloferacaceae</taxon>
        <taxon>Haloferax</taxon>
    </lineage>
</organism>
<dbReference type="EMBL" id="CP007551">
    <property type="protein sequence ID" value="AHZ23046.1"/>
    <property type="molecule type" value="Genomic_DNA"/>
</dbReference>
<evidence type="ECO:0000256" key="1">
    <source>
        <dbReference type="SAM" id="Phobius"/>
    </source>
</evidence>
<feature type="transmembrane region" description="Helical" evidence="1">
    <location>
        <begin position="100"/>
        <end position="118"/>
    </location>
</feature>
<evidence type="ECO:0000313" key="4">
    <source>
        <dbReference type="Proteomes" id="UP000011603"/>
    </source>
</evidence>
<proteinExistence type="predicted"/>
<accession>M0IVA7</accession>
<keyword evidence="1" id="KW-1133">Transmembrane helix</keyword>
<evidence type="ECO:0000313" key="5">
    <source>
        <dbReference type="Proteomes" id="UP000027075"/>
    </source>
</evidence>
<keyword evidence="1" id="KW-0472">Membrane</keyword>
<feature type="transmembrane region" description="Helical" evidence="1">
    <location>
        <begin position="130"/>
        <end position="149"/>
    </location>
</feature>
<keyword evidence="4" id="KW-1185">Reference proteome</keyword>
<sequence>MTQSTISRFEKLKRTFSEPIFVLIVFTPITVPVYQLLSTMSVGVLWETLIQWGICGGLVLLRRKLPLPRPAQSVSIYSARCEAESSTESLVLWNMSRGPVVIGFLLWLPLFIAIQNLTEAIYGIELDATAHSGFFYGFGIGFLGLCVWISDRYVSQYCVLPEYGDRLLDEETDEKEE</sequence>
<reference evidence="3 4" key="1">
    <citation type="journal article" date="2014" name="PLoS Genet.">
        <title>Phylogenetically driven sequencing of extremely halophilic archaea reveals strategies for static and dynamic osmo-response.</title>
        <authorList>
            <person name="Becker E.A."/>
            <person name="Seitzer P.M."/>
            <person name="Tritt A."/>
            <person name="Larsen D."/>
            <person name="Krusor M."/>
            <person name="Yao A.I."/>
            <person name="Wu D."/>
            <person name="Madern D."/>
            <person name="Eisen J.A."/>
            <person name="Darling A.E."/>
            <person name="Facciotti M.T."/>
        </authorList>
    </citation>
    <scope>NUCLEOTIDE SEQUENCE [LARGE SCALE GENOMIC DNA]</scope>
    <source>
        <strain evidence="3">ATCC 33500</strain>
        <strain evidence="4">ATCC 33500 / DSM 1411 / JCM 8866 / NBRC 14739 / NCIMB 2177 / R-4</strain>
    </source>
</reference>
<evidence type="ECO:0000313" key="2">
    <source>
        <dbReference type="EMBL" id="AHZ23046.1"/>
    </source>
</evidence>
<feature type="transmembrane region" description="Helical" evidence="1">
    <location>
        <begin position="20"/>
        <end position="37"/>
    </location>
</feature>
<gene>
    <name evidence="2" type="ORF">BM92_10535</name>
    <name evidence="3" type="ORF">C439_11598</name>
</gene>